<evidence type="ECO:0000256" key="10">
    <source>
        <dbReference type="ARBA" id="ARBA00022737"/>
    </source>
</evidence>
<dbReference type="InterPro" id="IPR051716">
    <property type="entry name" value="Plant_RL_S/T_kinase"/>
</dbReference>
<reference evidence="24" key="2">
    <citation type="submission" date="2023-06" db="EMBL/GenBank/DDBJ databases">
        <authorList>
            <person name="Swenson N.G."/>
            <person name="Wegrzyn J.L."/>
            <person name="Mcevoy S.L."/>
        </authorList>
    </citation>
    <scope>NUCLEOTIDE SEQUENCE</scope>
    <source>
        <strain evidence="24">NS2018</strain>
        <tissue evidence="24">Leaf</tissue>
    </source>
</reference>
<dbReference type="Pfam" id="PF23598">
    <property type="entry name" value="LRR_14"/>
    <property type="match status" value="2"/>
</dbReference>
<dbReference type="GO" id="GO:0005524">
    <property type="term" value="F:ATP binding"/>
    <property type="evidence" value="ECO:0007669"/>
    <property type="project" value="UniProtKB-UniRule"/>
</dbReference>
<dbReference type="InterPro" id="IPR000719">
    <property type="entry name" value="Prot_kinase_dom"/>
</dbReference>
<evidence type="ECO:0000256" key="3">
    <source>
        <dbReference type="ARBA" id="ARBA00022475"/>
    </source>
</evidence>
<dbReference type="Gene3D" id="3.30.200.20">
    <property type="entry name" value="Phosphorylase Kinase, domain 1"/>
    <property type="match status" value="1"/>
</dbReference>
<keyword evidence="6" id="KW-0433">Leucine-rich repeat</keyword>
<keyword evidence="12" id="KW-0418">Kinase</keyword>
<keyword evidence="8 21" id="KW-0812">Transmembrane</keyword>
<dbReference type="SMART" id="SM00369">
    <property type="entry name" value="LRR_TYP"/>
    <property type="match status" value="14"/>
</dbReference>
<dbReference type="FunFam" id="3.80.10.10:FF:000383">
    <property type="entry name" value="Leucine-rich repeat receptor protein kinase EMS1"/>
    <property type="match status" value="1"/>
</dbReference>
<accession>A0AA39VEB6</accession>
<dbReference type="InterPro" id="IPR032675">
    <property type="entry name" value="LRR_dom_sf"/>
</dbReference>
<evidence type="ECO:0000256" key="7">
    <source>
        <dbReference type="ARBA" id="ARBA00022679"/>
    </source>
</evidence>
<evidence type="ECO:0000256" key="9">
    <source>
        <dbReference type="ARBA" id="ARBA00022729"/>
    </source>
</evidence>
<sequence length="1227" mass="134855">MMGLLSLSRVFSLVSLALFVKIHFSLNVASDSTREARDLLKWKASLQNHNTSLLPSWTLYPFNSTNNSAHHKTKRSLCLWSGISCNHAGSVIGVNLTSLSLRGTLDEFSFLSFPQLSYLDLSTNELFGTISPQISNLYQLKYLDLSTNKLFGNIPSEIGQLHSLASLDLSENQLNGSIPPSIGSLSNLGSLSLQVNNLSGSIPKEIGKLMSLIYLDLSWNQFIGSIPPSIGSLSNLGSLSLQVNNLSGSIPKEIGKLMSLTYLDLSWNQFIGSIPPSIGSLSNLGSLSLQDNNLSGSIPKEIGKLMSLTYLDLSWNQFIGSIPPSIGSLSNLGSLSLQDNNLSGSIPKEIGKLMSLTYLDLSWNQFIGSIPPSIGSLSNLGSLSLQDNNLSGSIPKEIGKLMSLTYLDLSWNQFIGSIPPSIGSLSNLGSLSLQVNNLSGSIPKEIEKLMSLTYLDLSWNQFIGSIFPSIGSLSNLGSLSLQGNNLSSSIPKEIGKLMSLTYLDLSWNQFIGSIPPSIGSLSNLSSLSLQVNNLSGSIPKEIGKLMSLTNLDLSWNQFTGSIPPSIGNLSNLSITGTIPPGIGNATNLEGIDFSFNHLVGEIPKEIGQLTTLSRLILNGNKLCGSIPTELGFLTQLEKLDLSANRLSSSIPENLENLSKLFYLNLSCNRLSQEIPIQLEKLNQLSELDLSQNLLRGEIPHEICNMKSLEMLNLSHNNLSGLIPRNFEDMHSLSSVDISYNELHGPIPNNKAFQDASIEELQGNEGLCGNVSGLQHCNVSVSRRHGFTKARKIMFVIVFPLFGSLALLIGVIGIFITFRRRKRDLVHKEPNNQETFSVLTFDGRIMHEDITRATMNFDADYCIGKGGSGSVYKAELPSGDVVAVKKLHSLHANGSETTTYPKEFASEIRALSQIRHRNIVKFYGFCSHARYSYLVYEYIERGSLATILSNEGAAAELNWSKRVNVIRGVAHALSYMHHNCYPPIVHRDISSKNVLLDLEYEAYVSDFGIAKVLKVDSSNLTELAGTYGYVAPEFAYTMKVTEKCDVYSFGVLALEVIKGNHPKDFLFSLSTSSGNMNIALNDVLDRRIPPPSLEVEKKLKSIMEVSFSCLDDLQTSETPILSLSSTSLSVPADDLFLLFDNLVTEGLVNREALFLFATRRVVDGIMEERLWFNSPIIRGRYRKLFQRREAGREAAALVQGDDSFLEYAYEFRFKMCLLKINRLLFWVS</sequence>
<dbReference type="PROSITE" id="PS00107">
    <property type="entry name" value="PROTEIN_KINASE_ATP"/>
    <property type="match status" value="1"/>
</dbReference>
<name>A0AA39VEB6_ACESA</name>
<evidence type="ECO:0000256" key="15">
    <source>
        <dbReference type="ARBA" id="ARBA00023136"/>
    </source>
</evidence>
<dbReference type="PANTHER" id="PTHR48053:SF163">
    <property type="entry name" value="MDIS1-INTERACTING RECEPTOR LIKE KINASE 2-LIKE"/>
    <property type="match status" value="1"/>
</dbReference>
<dbReference type="FunFam" id="3.80.10.10:FF:000416">
    <property type="entry name" value="Probable leucine-rich repeat receptor-like protein kinase At5g63930"/>
    <property type="match status" value="2"/>
</dbReference>
<keyword evidence="14 21" id="KW-1133">Transmembrane helix</keyword>
<evidence type="ECO:0000256" key="4">
    <source>
        <dbReference type="ARBA" id="ARBA00022527"/>
    </source>
</evidence>
<comment type="catalytic activity">
    <reaction evidence="19">
        <text>L-seryl-[protein] + ATP = O-phospho-L-seryl-[protein] + ADP + H(+)</text>
        <dbReference type="Rhea" id="RHEA:17989"/>
        <dbReference type="Rhea" id="RHEA-COMP:9863"/>
        <dbReference type="Rhea" id="RHEA-COMP:11604"/>
        <dbReference type="ChEBI" id="CHEBI:15378"/>
        <dbReference type="ChEBI" id="CHEBI:29999"/>
        <dbReference type="ChEBI" id="CHEBI:30616"/>
        <dbReference type="ChEBI" id="CHEBI:83421"/>
        <dbReference type="ChEBI" id="CHEBI:456216"/>
        <dbReference type="EC" id="2.7.11.1"/>
    </reaction>
</comment>
<keyword evidence="13 20" id="KW-0067">ATP-binding</keyword>
<dbReference type="InterPro" id="IPR001611">
    <property type="entry name" value="Leu-rich_rpt"/>
</dbReference>
<evidence type="ECO:0000256" key="13">
    <source>
        <dbReference type="ARBA" id="ARBA00022840"/>
    </source>
</evidence>
<dbReference type="GO" id="GO:0005886">
    <property type="term" value="C:plasma membrane"/>
    <property type="evidence" value="ECO:0007669"/>
    <property type="project" value="UniProtKB-SubCell"/>
</dbReference>
<evidence type="ECO:0000256" key="22">
    <source>
        <dbReference type="SAM" id="SignalP"/>
    </source>
</evidence>
<keyword evidence="16" id="KW-0675">Receptor</keyword>
<dbReference type="GO" id="GO:0009791">
    <property type="term" value="P:post-embryonic development"/>
    <property type="evidence" value="ECO:0007669"/>
    <property type="project" value="UniProtKB-ARBA"/>
</dbReference>
<feature type="transmembrane region" description="Helical" evidence="21">
    <location>
        <begin position="792"/>
        <end position="817"/>
    </location>
</feature>
<feature type="domain" description="Protein kinase" evidence="23">
    <location>
        <begin position="856"/>
        <end position="1136"/>
    </location>
</feature>
<reference evidence="24" key="1">
    <citation type="journal article" date="2022" name="Plant J.">
        <title>Strategies of tolerance reflected in two North American maple genomes.</title>
        <authorList>
            <person name="McEvoy S.L."/>
            <person name="Sezen U.U."/>
            <person name="Trouern-Trend A."/>
            <person name="McMahon S.M."/>
            <person name="Schaberg P.G."/>
            <person name="Yang J."/>
            <person name="Wegrzyn J.L."/>
            <person name="Swenson N.G."/>
        </authorList>
    </citation>
    <scope>NUCLEOTIDE SEQUENCE</scope>
    <source>
        <strain evidence="24">NS2018</strain>
    </source>
</reference>
<dbReference type="FunFam" id="3.80.10.10:FF:000299">
    <property type="entry name" value="Piriformospora indica-insensitive protein 2"/>
    <property type="match status" value="1"/>
</dbReference>
<dbReference type="PROSITE" id="PS00109">
    <property type="entry name" value="PROTEIN_KINASE_TYR"/>
    <property type="match status" value="1"/>
</dbReference>
<dbReference type="EMBL" id="JAUESC010000386">
    <property type="protein sequence ID" value="KAK0577030.1"/>
    <property type="molecule type" value="Genomic_DNA"/>
</dbReference>
<evidence type="ECO:0000313" key="25">
    <source>
        <dbReference type="Proteomes" id="UP001168877"/>
    </source>
</evidence>
<dbReference type="InterPro" id="IPR055414">
    <property type="entry name" value="LRR_R13L4/SHOC2-like"/>
</dbReference>
<dbReference type="FunFam" id="3.80.10.10:FF:000233">
    <property type="entry name" value="Leucine-rich repeat receptor-like protein kinase TDR"/>
    <property type="match status" value="1"/>
</dbReference>
<dbReference type="Proteomes" id="UP001168877">
    <property type="component" value="Unassembled WGS sequence"/>
</dbReference>
<dbReference type="Pfam" id="PF00560">
    <property type="entry name" value="LRR_1"/>
    <property type="match status" value="7"/>
</dbReference>
<evidence type="ECO:0000256" key="1">
    <source>
        <dbReference type="ARBA" id="ARBA00004251"/>
    </source>
</evidence>
<feature type="chain" id="PRO_5041315800" description="non-specific serine/threonine protein kinase" evidence="22">
    <location>
        <begin position="18"/>
        <end position="1227"/>
    </location>
</feature>
<evidence type="ECO:0000256" key="21">
    <source>
        <dbReference type="SAM" id="Phobius"/>
    </source>
</evidence>
<keyword evidence="5" id="KW-0597">Phosphoprotein</keyword>
<dbReference type="EC" id="2.7.11.1" evidence="2"/>
<dbReference type="FunFam" id="3.30.200.20:FF:000309">
    <property type="entry name" value="Leucine-rich repeat receptor protein kinase MSP1"/>
    <property type="match status" value="1"/>
</dbReference>
<keyword evidence="7" id="KW-0808">Transferase</keyword>
<evidence type="ECO:0000259" key="23">
    <source>
        <dbReference type="PROSITE" id="PS50011"/>
    </source>
</evidence>
<dbReference type="Gene3D" id="3.80.10.10">
    <property type="entry name" value="Ribonuclease Inhibitor"/>
    <property type="match status" value="6"/>
</dbReference>
<dbReference type="Gene3D" id="1.10.510.10">
    <property type="entry name" value="Transferase(Phosphotransferase) domain 1"/>
    <property type="match status" value="1"/>
</dbReference>
<dbReference type="SUPFAM" id="SSF56112">
    <property type="entry name" value="Protein kinase-like (PK-like)"/>
    <property type="match status" value="1"/>
</dbReference>
<dbReference type="Pfam" id="PF00069">
    <property type="entry name" value="Pkinase"/>
    <property type="match status" value="1"/>
</dbReference>
<evidence type="ECO:0000256" key="11">
    <source>
        <dbReference type="ARBA" id="ARBA00022741"/>
    </source>
</evidence>
<dbReference type="Pfam" id="PF13516">
    <property type="entry name" value="LRR_6"/>
    <property type="match status" value="1"/>
</dbReference>
<evidence type="ECO:0000256" key="19">
    <source>
        <dbReference type="ARBA" id="ARBA00048679"/>
    </source>
</evidence>
<dbReference type="SUPFAM" id="SSF52058">
    <property type="entry name" value="L domain-like"/>
    <property type="match status" value="2"/>
</dbReference>
<dbReference type="InterPro" id="IPR008266">
    <property type="entry name" value="Tyr_kinase_AS"/>
</dbReference>
<dbReference type="PROSITE" id="PS51450">
    <property type="entry name" value="LRR"/>
    <property type="match status" value="7"/>
</dbReference>
<dbReference type="Pfam" id="PF13855">
    <property type="entry name" value="LRR_8"/>
    <property type="match status" value="2"/>
</dbReference>
<dbReference type="FunFam" id="3.80.10.10:FF:000400">
    <property type="entry name" value="Nuclear pore complex protein NUP107"/>
    <property type="match status" value="1"/>
</dbReference>
<proteinExistence type="predicted"/>
<evidence type="ECO:0000256" key="20">
    <source>
        <dbReference type="PROSITE-ProRule" id="PRU10141"/>
    </source>
</evidence>
<evidence type="ECO:0000256" key="12">
    <source>
        <dbReference type="ARBA" id="ARBA00022777"/>
    </source>
</evidence>
<keyword evidence="10" id="KW-0677">Repeat</keyword>
<comment type="subcellular location">
    <subcellularLocation>
        <location evidence="1">Cell membrane</location>
        <topology evidence="1">Single-pass type I membrane protein</topology>
    </subcellularLocation>
</comment>
<evidence type="ECO:0000256" key="18">
    <source>
        <dbReference type="ARBA" id="ARBA00047899"/>
    </source>
</evidence>
<dbReference type="SMART" id="SM00365">
    <property type="entry name" value="LRR_SD22"/>
    <property type="match status" value="11"/>
</dbReference>
<protein>
    <recommendedName>
        <fullName evidence="2">non-specific serine/threonine protein kinase</fullName>
        <ecNumber evidence="2">2.7.11.1</ecNumber>
    </recommendedName>
</protein>
<evidence type="ECO:0000256" key="17">
    <source>
        <dbReference type="ARBA" id="ARBA00023180"/>
    </source>
</evidence>
<dbReference type="InterPro" id="IPR011009">
    <property type="entry name" value="Kinase-like_dom_sf"/>
</dbReference>
<dbReference type="InterPro" id="IPR017441">
    <property type="entry name" value="Protein_kinase_ATP_BS"/>
</dbReference>
<keyword evidence="9 22" id="KW-0732">Signal</keyword>
<dbReference type="PANTHER" id="PTHR48053">
    <property type="entry name" value="LEUCINE RICH REPEAT FAMILY PROTEIN, EXPRESSED"/>
    <property type="match status" value="1"/>
</dbReference>
<dbReference type="InterPro" id="IPR003591">
    <property type="entry name" value="Leu-rich_rpt_typical-subtyp"/>
</dbReference>
<dbReference type="GO" id="GO:0004674">
    <property type="term" value="F:protein serine/threonine kinase activity"/>
    <property type="evidence" value="ECO:0007669"/>
    <property type="project" value="UniProtKB-KW"/>
</dbReference>
<feature type="signal peptide" evidence="22">
    <location>
        <begin position="1"/>
        <end position="17"/>
    </location>
</feature>
<dbReference type="PRINTS" id="PR00019">
    <property type="entry name" value="LEURICHRPT"/>
</dbReference>
<comment type="caution">
    <text evidence="24">The sequence shown here is derived from an EMBL/GenBank/DDBJ whole genome shotgun (WGS) entry which is preliminary data.</text>
</comment>
<dbReference type="PROSITE" id="PS50011">
    <property type="entry name" value="PROTEIN_KINASE_DOM"/>
    <property type="match status" value="1"/>
</dbReference>
<dbReference type="AlphaFoldDB" id="A0AA39VEB6"/>
<keyword evidence="11 20" id="KW-0547">Nucleotide-binding</keyword>
<keyword evidence="3" id="KW-1003">Cell membrane</keyword>
<keyword evidence="17" id="KW-0325">Glycoprotein</keyword>
<evidence type="ECO:0000256" key="14">
    <source>
        <dbReference type="ARBA" id="ARBA00022989"/>
    </source>
</evidence>
<keyword evidence="15 21" id="KW-0472">Membrane</keyword>
<evidence type="ECO:0000256" key="8">
    <source>
        <dbReference type="ARBA" id="ARBA00022692"/>
    </source>
</evidence>
<evidence type="ECO:0000256" key="6">
    <source>
        <dbReference type="ARBA" id="ARBA00022614"/>
    </source>
</evidence>
<dbReference type="SUPFAM" id="SSF52047">
    <property type="entry name" value="RNI-like"/>
    <property type="match status" value="1"/>
</dbReference>
<gene>
    <name evidence="24" type="ORF">LWI29_026934</name>
</gene>
<keyword evidence="4" id="KW-0723">Serine/threonine-protein kinase</keyword>
<dbReference type="FunFam" id="1.10.510.10:FF:000479">
    <property type="entry name" value="Leucine-rich repeat receptor-like protein kinase"/>
    <property type="match status" value="1"/>
</dbReference>
<comment type="catalytic activity">
    <reaction evidence="18">
        <text>L-threonyl-[protein] + ATP = O-phospho-L-threonyl-[protein] + ADP + H(+)</text>
        <dbReference type="Rhea" id="RHEA:46608"/>
        <dbReference type="Rhea" id="RHEA-COMP:11060"/>
        <dbReference type="Rhea" id="RHEA-COMP:11605"/>
        <dbReference type="ChEBI" id="CHEBI:15378"/>
        <dbReference type="ChEBI" id="CHEBI:30013"/>
        <dbReference type="ChEBI" id="CHEBI:30616"/>
        <dbReference type="ChEBI" id="CHEBI:61977"/>
        <dbReference type="ChEBI" id="CHEBI:456216"/>
        <dbReference type="EC" id="2.7.11.1"/>
    </reaction>
</comment>
<feature type="binding site" evidence="20">
    <location>
        <position position="885"/>
    </location>
    <ligand>
        <name>ATP</name>
        <dbReference type="ChEBI" id="CHEBI:30616"/>
    </ligand>
</feature>
<evidence type="ECO:0000256" key="16">
    <source>
        <dbReference type="ARBA" id="ARBA00023170"/>
    </source>
</evidence>
<keyword evidence="25" id="KW-1185">Reference proteome</keyword>
<organism evidence="24 25">
    <name type="scientific">Acer saccharum</name>
    <name type="common">Sugar maple</name>
    <dbReference type="NCBI Taxonomy" id="4024"/>
    <lineage>
        <taxon>Eukaryota</taxon>
        <taxon>Viridiplantae</taxon>
        <taxon>Streptophyta</taxon>
        <taxon>Embryophyta</taxon>
        <taxon>Tracheophyta</taxon>
        <taxon>Spermatophyta</taxon>
        <taxon>Magnoliopsida</taxon>
        <taxon>eudicotyledons</taxon>
        <taxon>Gunneridae</taxon>
        <taxon>Pentapetalae</taxon>
        <taxon>rosids</taxon>
        <taxon>malvids</taxon>
        <taxon>Sapindales</taxon>
        <taxon>Sapindaceae</taxon>
        <taxon>Hippocastanoideae</taxon>
        <taxon>Acereae</taxon>
        <taxon>Acer</taxon>
    </lineage>
</organism>
<evidence type="ECO:0000256" key="2">
    <source>
        <dbReference type="ARBA" id="ARBA00012513"/>
    </source>
</evidence>
<evidence type="ECO:0000313" key="24">
    <source>
        <dbReference type="EMBL" id="KAK0577030.1"/>
    </source>
</evidence>
<evidence type="ECO:0000256" key="5">
    <source>
        <dbReference type="ARBA" id="ARBA00022553"/>
    </source>
</evidence>